<evidence type="ECO:0000256" key="6">
    <source>
        <dbReference type="ARBA" id="ARBA00023170"/>
    </source>
</evidence>
<keyword evidence="7" id="KW-0807">Transducer</keyword>
<accession>A0A815F1X4</accession>
<dbReference type="CDD" id="cd00637">
    <property type="entry name" value="7tm_classA_rhodopsin-like"/>
    <property type="match status" value="1"/>
</dbReference>
<evidence type="ECO:0000256" key="8">
    <source>
        <dbReference type="SAM" id="Phobius"/>
    </source>
</evidence>
<feature type="transmembrane region" description="Helical" evidence="8">
    <location>
        <begin position="159"/>
        <end position="182"/>
    </location>
</feature>
<dbReference type="AlphaFoldDB" id="A0A815F1X4"/>
<feature type="transmembrane region" description="Helical" evidence="8">
    <location>
        <begin position="47"/>
        <end position="66"/>
    </location>
</feature>
<comment type="subcellular location">
    <subcellularLocation>
        <location evidence="1">Membrane</location>
        <topology evidence="1">Multi-pass membrane protein</topology>
    </subcellularLocation>
</comment>
<dbReference type="Proteomes" id="UP000663852">
    <property type="component" value="Unassembled WGS sequence"/>
</dbReference>
<keyword evidence="5 8" id="KW-0472">Membrane</keyword>
<dbReference type="OrthoDB" id="10058833at2759"/>
<feature type="transmembrane region" description="Helical" evidence="8">
    <location>
        <begin position="124"/>
        <end position="147"/>
    </location>
</feature>
<feature type="transmembrane region" description="Helical" evidence="8">
    <location>
        <begin position="86"/>
        <end position="112"/>
    </location>
</feature>
<keyword evidence="6" id="KW-0675">Receptor</keyword>
<dbReference type="EMBL" id="CAJNOJ010000232">
    <property type="protein sequence ID" value="CAF1319122.1"/>
    <property type="molecule type" value="Genomic_DNA"/>
</dbReference>
<feature type="domain" description="G-protein coupled receptors family 1 profile" evidence="9">
    <location>
        <begin position="22"/>
        <end position="268"/>
    </location>
</feature>
<dbReference type="SUPFAM" id="SSF81321">
    <property type="entry name" value="Family A G protein-coupled receptor-like"/>
    <property type="match status" value="1"/>
</dbReference>
<evidence type="ECO:0000256" key="5">
    <source>
        <dbReference type="ARBA" id="ARBA00023136"/>
    </source>
</evidence>
<keyword evidence="4" id="KW-0297">G-protein coupled receptor</keyword>
<gene>
    <name evidence="10" type="ORF">EDS130_LOCUS31566</name>
</gene>
<dbReference type="GO" id="GO:0004930">
    <property type="term" value="F:G protein-coupled receptor activity"/>
    <property type="evidence" value="ECO:0007669"/>
    <property type="project" value="UniProtKB-KW"/>
</dbReference>
<organism evidence="10 11">
    <name type="scientific">Adineta ricciae</name>
    <name type="common">Rotifer</name>
    <dbReference type="NCBI Taxonomy" id="249248"/>
    <lineage>
        <taxon>Eukaryota</taxon>
        <taxon>Metazoa</taxon>
        <taxon>Spiralia</taxon>
        <taxon>Gnathifera</taxon>
        <taxon>Rotifera</taxon>
        <taxon>Eurotatoria</taxon>
        <taxon>Bdelloidea</taxon>
        <taxon>Adinetida</taxon>
        <taxon>Adinetidae</taxon>
        <taxon>Adineta</taxon>
    </lineage>
</organism>
<evidence type="ECO:0000256" key="4">
    <source>
        <dbReference type="ARBA" id="ARBA00023040"/>
    </source>
</evidence>
<sequence>MEVARCSIFHCVATLSLILLVLNLLSICIYCIPIISVRHLRTTNNLITVNVCLTMTLCILYWAGYFSYELFFKCNSNYKWTVSITYIRTTVNCQAAFSLCVLSIYRFCTIVYGHKRWFNKRRSMILSVISQWIMCFLLPVPILYLKVKPSSQSIFPKWIWIYNLCLIVILPTTFVAILDGLIFSHAHRSSNRVQSNILTCHSRLKKRNNHLLKRMFFMLIVSISGWAPIYIVAYLASIDILTLPLVYEVLYLLSILSISIVIGSLYLYNHSLRRFLKHRYRISF</sequence>
<evidence type="ECO:0000256" key="7">
    <source>
        <dbReference type="ARBA" id="ARBA00023224"/>
    </source>
</evidence>
<evidence type="ECO:0000256" key="1">
    <source>
        <dbReference type="ARBA" id="ARBA00004141"/>
    </source>
</evidence>
<evidence type="ECO:0000256" key="2">
    <source>
        <dbReference type="ARBA" id="ARBA00022692"/>
    </source>
</evidence>
<feature type="transmembrane region" description="Helical" evidence="8">
    <location>
        <begin position="215"/>
        <end position="237"/>
    </location>
</feature>
<evidence type="ECO:0000313" key="10">
    <source>
        <dbReference type="EMBL" id="CAF1319122.1"/>
    </source>
</evidence>
<dbReference type="InterPro" id="IPR017452">
    <property type="entry name" value="GPCR_Rhodpsn_7TM"/>
</dbReference>
<dbReference type="PANTHER" id="PTHR24240">
    <property type="entry name" value="OPSIN"/>
    <property type="match status" value="1"/>
</dbReference>
<evidence type="ECO:0000259" key="9">
    <source>
        <dbReference type="PROSITE" id="PS50262"/>
    </source>
</evidence>
<feature type="transmembrane region" description="Helical" evidence="8">
    <location>
        <begin position="12"/>
        <end position="35"/>
    </location>
</feature>
<evidence type="ECO:0000313" key="11">
    <source>
        <dbReference type="Proteomes" id="UP000663852"/>
    </source>
</evidence>
<dbReference type="Gene3D" id="1.20.1070.10">
    <property type="entry name" value="Rhodopsin 7-helix transmembrane proteins"/>
    <property type="match status" value="1"/>
</dbReference>
<reference evidence="10" key="1">
    <citation type="submission" date="2021-02" db="EMBL/GenBank/DDBJ databases">
        <authorList>
            <person name="Nowell W R."/>
        </authorList>
    </citation>
    <scope>NUCLEOTIDE SEQUENCE</scope>
</reference>
<dbReference type="GO" id="GO:0016020">
    <property type="term" value="C:membrane"/>
    <property type="evidence" value="ECO:0007669"/>
    <property type="project" value="UniProtKB-SubCell"/>
</dbReference>
<proteinExistence type="predicted"/>
<comment type="caution">
    <text evidence="10">The sequence shown here is derived from an EMBL/GenBank/DDBJ whole genome shotgun (WGS) entry which is preliminary data.</text>
</comment>
<dbReference type="InterPro" id="IPR050125">
    <property type="entry name" value="GPCR_opsins"/>
</dbReference>
<feature type="transmembrane region" description="Helical" evidence="8">
    <location>
        <begin position="249"/>
        <end position="269"/>
    </location>
</feature>
<dbReference type="PROSITE" id="PS50262">
    <property type="entry name" value="G_PROTEIN_RECEP_F1_2"/>
    <property type="match status" value="1"/>
</dbReference>
<evidence type="ECO:0000256" key="3">
    <source>
        <dbReference type="ARBA" id="ARBA00022989"/>
    </source>
</evidence>
<protein>
    <recommendedName>
        <fullName evidence="9">G-protein coupled receptors family 1 profile domain-containing protein</fullName>
    </recommendedName>
</protein>
<keyword evidence="2 8" id="KW-0812">Transmembrane</keyword>
<keyword evidence="3 8" id="KW-1133">Transmembrane helix</keyword>
<name>A0A815F1X4_ADIRI</name>